<accession>A0A376DSC5</accession>
<dbReference type="AlphaFoldDB" id="A0A376DSC5"/>
<gene>
    <name evidence="1" type="ORF">NCTC13533_01663</name>
</gene>
<sequence length="231" mass="26829">MDQTDSFFYVYGGITLYVGANQESVSIISNLVSSDKSDALLRALHTTKDSYDYYFPLAKSTSEDEDDDGAIGEKDFLLKGWIREFKSEYEGLDSQDELFNNNQKGSLVLDEGLQKRYDVTYDESYKMGYAKNSLISLFENWNEISNDEHRNRKYNTGVESSGSILKISKEFLVEFLKQEKKDLILRCIIDRQLEERHYRERDSDNRYQVKLYLIKANGTVKTLRGVNYKIG</sequence>
<evidence type="ECO:0000313" key="2">
    <source>
        <dbReference type="Proteomes" id="UP000255224"/>
    </source>
</evidence>
<name>A0A376DSC5_CHRCU</name>
<reference evidence="1 2" key="1">
    <citation type="submission" date="2018-06" db="EMBL/GenBank/DDBJ databases">
        <authorList>
            <consortium name="Pathogen Informatics"/>
            <person name="Doyle S."/>
        </authorList>
    </citation>
    <scope>NUCLEOTIDE SEQUENCE [LARGE SCALE GENOMIC DNA]</scope>
    <source>
        <strain evidence="1 2">NCTC13533</strain>
    </source>
</reference>
<dbReference type="RefSeq" id="WP_128124794.1">
    <property type="nucleotide sequence ID" value="NZ_UFVQ01000003.1"/>
</dbReference>
<protein>
    <submittedName>
        <fullName evidence="1">Uncharacterized protein</fullName>
    </submittedName>
</protein>
<proteinExistence type="predicted"/>
<organism evidence="1 2">
    <name type="scientific">Chryseobacterium carnipullorum</name>
    <dbReference type="NCBI Taxonomy" id="1124835"/>
    <lineage>
        <taxon>Bacteria</taxon>
        <taxon>Pseudomonadati</taxon>
        <taxon>Bacteroidota</taxon>
        <taxon>Flavobacteriia</taxon>
        <taxon>Flavobacteriales</taxon>
        <taxon>Weeksellaceae</taxon>
        <taxon>Chryseobacterium group</taxon>
        <taxon>Chryseobacterium</taxon>
    </lineage>
</organism>
<dbReference type="Proteomes" id="UP000255224">
    <property type="component" value="Unassembled WGS sequence"/>
</dbReference>
<evidence type="ECO:0000313" key="1">
    <source>
        <dbReference type="EMBL" id="STC94758.1"/>
    </source>
</evidence>
<dbReference type="EMBL" id="UFVQ01000003">
    <property type="protein sequence ID" value="STC94758.1"/>
    <property type="molecule type" value="Genomic_DNA"/>
</dbReference>